<accession>A0A5N5T856</accession>
<dbReference type="InterPro" id="IPR050271">
    <property type="entry name" value="UDP-glycosyltransferase"/>
</dbReference>
<evidence type="ECO:0000256" key="2">
    <source>
        <dbReference type="ARBA" id="ARBA00022676"/>
    </source>
</evidence>
<dbReference type="PANTHER" id="PTHR48043:SF63">
    <property type="entry name" value="UDP GLUCURONOSYLTRANSFERASE 5 FAMILY, POLYPEPTIDE F1-RELATED"/>
    <property type="match status" value="1"/>
</dbReference>
<proteinExistence type="inferred from homology"/>
<dbReference type="InterPro" id="IPR002213">
    <property type="entry name" value="UDP_glucos_trans"/>
</dbReference>
<keyword evidence="3 4" id="KW-0808">Transferase</keyword>
<dbReference type="Pfam" id="PF00201">
    <property type="entry name" value="UDPGT"/>
    <property type="match status" value="1"/>
</dbReference>
<comment type="caution">
    <text evidence="4">The sequence shown here is derived from an EMBL/GenBank/DDBJ whole genome shotgun (WGS) entry which is preliminary data.</text>
</comment>
<keyword evidence="2" id="KW-0328">Glycosyltransferase</keyword>
<comment type="similarity">
    <text evidence="1">Belongs to the UDP-glycosyltransferase family.</text>
</comment>
<dbReference type="AlphaFoldDB" id="A0A5N5T856"/>
<organism evidence="4 5">
    <name type="scientific">Armadillidium nasatum</name>
    <dbReference type="NCBI Taxonomy" id="96803"/>
    <lineage>
        <taxon>Eukaryota</taxon>
        <taxon>Metazoa</taxon>
        <taxon>Ecdysozoa</taxon>
        <taxon>Arthropoda</taxon>
        <taxon>Crustacea</taxon>
        <taxon>Multicrustacea</taxon>
        <taxon>Malacostraca</taxon>
        <taxon>Eumalacostraca</taxon>
        <taxon>Peracarida</taxon>
        <taxon>Isopoda</taxon>
        <taxon>Oniscidea</taxon>
        <taxon>Crinocheta</taxon>
        <taxon>Armadillidiidae</taxon>
        <taxon>Armadillidium</taxon>
    </lineage>
</organism>
<dbReference type="SUPFAM" id="SSF53756">
    <property type="entry name" value="UDP-Glycosyltransferase/glycogen phosphorylase"/>
    <property type="match status" value="1"/>
</dbReference>
<dbReference type="EMBL" id="SEYY01008237">
    <property type="protein sequence ID" value="KAB7502228.1"/>
    <property type="molecule type" value="Genomic_DNA"/>
</dbReference>
<dbReference type="GO" id="GO:0008194">
    <property type="term" value="F:UDP-glycosyltransferase activity"/>
    <property type="evidence" value="ECO:0007669"/>
    <property type="project" value="InterPro"/>
</dbReference>
<dbReference type="Gene3D" id="3.40.50.2000">
    <property type="entry name" value="Glycogen Phosphorylase B"/>
    <property type="match status" value="1"/>
</dbReference>
<evidence type="ECO:0000313" key="5">
    <source>
        <dbReference type="Proteomes" id="UP000326759"/>
    </source>
</evidence>
<evidence type="ECO:0000256" key="1">
    <source>
        <dbReference type="ARBA" id="ARBA00009995"/>
    </source>
</evidence>
<name>A0A5N5T856_9CRUS</name>
<evidence type="ECO:0000313" key="4">
    <source>
        <dbReference type="EMBL" id="KAB7502228.1"/>
    </source>
</evidence>
<dbReference type="Proteomes" id="UP000326759">
    <property type="component" value="Unassembled WGS sequence"/>
</dbReference>
<gene>
    <name evidence="4" type="primary">ugt-48</name>
    <name evidence="4" type="ORF">Anas_11943</name>
</gene>
<sequence>MNYLNLLAGFVSLGCLFVNCLSHSILVLHPVYAGSHIIAIRTILEELVRKGHKIKVIRWKESSRIPPMETENFSETILSIDNSEGLVPFLTKEVKSSFEFPDKLMWERGLNPSSVLDGGIDTVASSCDTLFQQKELIQELKASNFKVAIVDLLYNECGLALAHYLGLPVVAYWAISFVSGEIQYTTAFNPPSSIPHIYFPYTEMNFLQRCLNFIFAICNHILMQVCWEERKQ</sequence>
<protein>
    <submittedName>
        <fullName evidence="4">Putative UDP-glucuronosyltransferase ugt-48</fullName>
    </submittedName>
</protein>
<dbReference type="OrthoDB" id="5835829at2759"/>
<dbReference type="PANTHER" id="PTHR48043">
    <property type="entry name" value="EG:EG0003.4 PROTEIN-RELATED"/>
    <property type="match status" value="1"/>
</dbReference>
<evidence type="ECO:0000256" key="3">
    <source>
        <dbReference type="ARBA" id="ARBA00022679"/>
    </source>
</evidence>
<keyword evidence="5" id="KW-1185">Reference proteome</keyword>
<reference evidence="4 5" key="1">
    <citation type="journal article" date="2019" name="PLoS Biol.">
        <title>Sex chromosomes control vertical transmission of feminizing Wolbachia symbionts in an isopod.</title>
        <authorList>
            <person name="Becking T."/>
            <person name="Chebbi M.A."/>
            <person name="Giraud I."/>
            <person name="Moumen B."/>
            <person name="Laverre T."/>
            <person name="Caubet Y."/>
            <person name="Peccoud J."/>
            <person name="Gilbert C."/>
            <person name="Cordaux R."/>
        </authorList>
    </citation>
    <scope>NUCLEOTIDE SEQUENCE [LARGE SCALE GENOMIC DNA]</scope>
    <source>
        <strain evidence="4">ANa2</strain>
        <tissue evidence="4">Whole body excluding digestive tract and cuticle</tissue>
    </source>
</reference>